<dbReference type="OrthoDB" id="4166780at2759"/>
<keyword evidence="3" id="KW-1185">Reference proteome</keyword>
<accession>A0A178Z2K0</accession>
<feature type="region of interest" description="Disordered" evidence="1">
    <location>
        <begin position="57"/>
        <end position="83"/>
    </location>
</feature>
<name>A0A178Z2K0_9EURO</name>
<sequence length="264" mass="27138">METPDLTSAQQFRVLNSSSAHQLVSSAVPVAVSVLTAIVSATVTAPVALIGATAPAASGVGGEDPKDNQQPHHQLPDDVRGPSLSMRVKTPEPNALCCCGCLRRLRTAGKAAGSSITCEFTTEGGQRSENCSYCSGANHDGGDHGGDQGCVPMPTELVARANRLWEANLACAAGEVGTPSVADIQLEADALEDEMRLAGVDIARESASGLACGSCACSASGARAGADDETTVLAHILDAMRAGVDSYREVHGLEPLRWPGEDED</sequence>
<evidence type="ECO:0000313" key="3">
    <source>
        <dbReference type="Proteomes" id="UP000078343"/>
    </source>
</evidence>
<protein>
    <submittedName>
        <fullName evidence="2">Uncharacterized protein</fullName>
    </submittedName>
</protein>
<dbReference type="Proteomes" id="UP000078343">
    <property type="component" value="Unassembled WGS sequence"/>
</dbReference>
<evidence type="ECO:0000256" key="1">
    <source>
        <dbReference type="SAM" id="MobiDB-lite"/>
    </source>
</evidence>
<organism evidence="2 3">
    <name type="scientific">Fonsecaea erecta</name>
    <dbReference type="NCBI Taxonomy" id="1367422"/>
    <lineage>
        <taxon>Eukaryota</taxon>
        <taxon>Fungi</taxon>
        <taxon>Dikarya</taxon>
        <taxon>Ascomycota</taxon>
        <taxon>Pezizomycotina</taxon>
        <taxon>Eurotiomycetes</taxon>
        <taxon>Chaetothyriomycetidae</taxon>
        <taxon>Chaetothyriales</taxon>
        <taxon>Herpotrichiellaceae</taxon>
        <taxon>Fonsecaea</taxon>
    </lineage>
</organism>
<gene>
    <name evidence="2" type="ORF">AYL99_11798</name>
</gene>
<dbReference type="GeneID" id="30015966"/>
<dbReference type="AlphaFoldDB" id="A0A178Z2K0"/>
<dbReference type="EMBL" id="LVYI01000016">
    <property type="protein sequence ID" value="OAP54038.1"/>
    <property type="molecule type" value="Genomic_DNA"/>
</dbReference>
<dbReference type="RefSeq" id="XP_018687405.1">
    <property type="nucleotide sequence ID" value="XM_018843303.1"/>
</dbReference>
<feature type="compositionally biased region" description="Basic and acidic residues" evidence="1">
    <location>
        <begin position="63"/>
        <end position="80"/>
    </location>
</feature>
<reference evidence="2 3" key="1">
    <citation type="submission" date="2016-04" db="EMBL/GenBank/DDBJ databases">
        <title>Draft genome of Fonsecaea erecta CBS 125763.</title>
        <authorList>
            <person name="Weiss V.A."/>
            <person name="Vicente V.A."/>
            <person name="Raittz R.T."/>
            <person name="Moreno L.F."/>
            <person name="De Souza E.M."/>
            <person name="Pedrosa F.O."/>
            <person name="Steffens M.B."/>
            <person name="Faoro H."/>
            <person name="Tadra-Sfeir M.Z."/>
            <person name="Najafzadeh M.J."/>
            <person name="Felipe M.S."/>
            <person name="Teixeira M."/>
            <person name="Sun J."/>
            <person name="Xi L."/>
            <person name="Gomes R."/>
            <person name="De Azevedo C.M."/>
            <person name="Salgado C.G."/>
            <person name="Da Silva M.B."/>
            <person name="Nascimento M.F."/>
            <person name="Queiroz-Telles F."/>
            <person name="Attili D.S."/>
            <person name="Gorbushina A."/>
        </authorList>
    </citation>
    <scope>NUCLEOTIDE SEQUENCE [LARGE SCALE GENOMIC DNA]</scope>
    <source>
        <strain evidence="2 3">CBS 125763</strain>
    </source>
</reference>
<evidence type="ECO:0000313" key="2">
    <source>
        <dbReference type="EMBL" id="OAP54038.1"/>
    </source>
</evidence>
<comment type="caution">
    <text evidence="2">The sequence shown here is derived from an EMBL/GenBank/DDBJ whole genome shotgun (WGS) entry which is preliminary data.</text>
</comment>
<proteinExistence type="predicted"/>